<proteinExistence type="predicted"/>
<dbReference type="Proteomes" id="UP000294685">
    <property type="component" value="Unassembled WGS sequence"/>
</dbReference>
<dbReference type="RefSeq" id="WP_131996198.1">
    <property type="nucleotide sequence ID" value="NZ_SMLH01000002.1"/>
</dbReference>
<keyword evidence="2" id="KW-1185">Reference proteome</keyword>
<dbReference type="EMBL" id="SMLH01000002">
    <property type="protein sequence ID" value="TDE30275.1"/>
    <property type="molecule type" value="Genomic_DNA"/>
</dbReference>
<evidence type="ECO:0000313" key="1">
    <source>
        <dbReference type="EMBL" id="TDE30275.1"/>
    </source>
</evidence>
<evidence type="ECO:0000313" key="2">
    <source>
        <dbReference type="Proteomes" id="UP000294685"/>
    </source>
</evidence>
<protein>
    <submittedName>
        <fullName evidence="1">Uncharacterized protein</fullName>
    </submittedName>
</protein>
<reference evidence="1 2" key="1">
    <citation type="submission" date="2019-03" db="EMBL/GenBank/DDBJ databases">
        <title>Novel species of Flavobacterium.</title>
        <authorList>
            <person name="Liu Q."/>
            <person name="Xin Y.-H."/>
        </authorList>
    </citation>
    <scope>NUCLEOTIDE SEQUENCE [LARGE SCALE GENOMIC DNA]</scope>
    <source>
        <strain evidence="1 2">LB2P22</strain>
    </source>
</reference>
<name>A0ABY2DVV7_9FLAO</name>
<sequence length="79" mass="9194">MDSNSKKYKTNEKPQSVEEEAVLYQSKSDLEIENQDDFWDELPEHVKQLIEIGLKQSEQGLGKPHSQIMAEVKKKYNLT</sequence>
<accession>A0ABY2DVV7</accession>
<organism evidence="1 2">
    <name type="scientific">Flavobacterium ranwuense</name>
    <dbReference type="NCBI Taxonomy" id="2541725"/>
    <lineage>
        <taxon>Bacteria</taxon>
        <taxon>Pseudomonadati</taxon>
        <taxon>Bacteroidota</taxon>
        <taxon>Flavobacteriia</taxon>
        <taxon>Flavobacteriales</taxon>
        <taxon>Flavobacteriaceae</taxon>
        <taxon>Flavobacterium</taxon>
    </lineage>
</organism>
<gene>
    <name evidence="1" type="ORF">E0I61_04590</name>
</gene>
<comment type="caution">
    <text evidence="1">The sequence shown here is derived from an EMBL/GenBank/DDBJ whole genome shotgun (WGS) entry which is preliminary data.</text>
</comment>